<keyword evidence="3" id="KW-1185">Reference proteome</keyword>
<dbReference type="GO" id="GO:0016301">
    <property type="term" value="F:kinase activity"/>
    <property type="evidence" value="ECO:0007669"/>
    <property type="project" value="InterPro"/>
</dbReference>
<dbReference type="InterPro" id="IPR006440">
    <property type="entry name" value="Doc"/>
</dbReference>
<organism evidence="2 3">
    <name type="scientific">Streptomyces coryli</name>
    <dbReference type="NCBI Taxonomy" id="1128680"/>
    <lineage>
        <taxon>Bacteria</taxon>
        <taxon>Bacillati</taxon>
        <taxon>Actinomycetota</taxon>
        <taxon>Actinomycetes</taxon>
        <taxon>Kitasatosporales</taxon>
        <taxon>Streptomycetaceae</taxon>
        <taxon>Streptomyces</taxon>
    </lineage>
</organism>
<dbReference type="InterPro" id="IPR003812">
    <property type="entry name" value="Fido"/>
</dbReference>
<evidence type="ECO:0000259" key="1">
    <source>
        <dbReference type="PROSITE" id="PS51459"/>
    </source>
</evidence>
<dbReference type="InterPro" id="IPR053737">
    <property type="entry name" value="Type_II_TA_Toxin"/>
</dbReference>
<dbReference type="NCBIfam" id="TIGR01550">
    <property type="entry name" value="DOC_P1"/>
    <property type="match status" value="1"/>
</dbReference>
<dbReference type="InterPro" id="IPR036597">
    <property type="entry name" value="Fido-like_dom_sf"/>
</dbReference>
<dbReference type="Pfam" id="PF02661">
    <property type="entry name" value="Fic"/>
    <property type="match status" value="1"/>
</dbReference>
<dbReference type="PANTHER" id="PTHR39426:SF1">
    <property type="entry name" value="HOMOLOGY TO DEATH-ON-CURING PROTEIN OF PHAGE P1"/>
    <property type="match status" value="1"/>
</dbReference>
<dbReference type="Proteomes" id="UP000481583">
    <property type="component" value="Unassembled WGS sequence"/>
</dbReference>
<accession>A0A6G4U2R8</accession>
<dbReference type="RefSeq" id="WP_165239559.1">
    <property type="nucleotide sequence ID" value="NZ_JAAKZV010000091.1"/>
</dbReference>
<name>A0A6G4U2R8_9ACTN</name>
<dbReference type="PROSITE" id="PS51459">
    <property type="entry name" value="FIDO"/>
    <property type="match status" value="1"/>
</dbReference>
<dbReference type="SUPFAM" id="SSF140931">
    <property type="entry name" value="Fic-like"/>
    <property type="match status" value="1"/>
</dbReference>
<sequence length="127" mass="13952">MKYLTDREALDLAELACAGQRIAVRDLGLLASALHRPRQQAFGIEAYPELFEKAAALLHSLTSNHPLVDGNKRTAWMCTAVFLDANGFDMVDVDQDRAYDLVIDIAAGRIEEVSAIAASLRKLHDEA</sequence>
<protein>
    <submittedName>
        <fullName evidence="2">Type II toxin-antitoxin system death-on-curing family toxin</fullName>
    </submittedName>
</protein>
<proteinExistence type="predicted"/>
<evidence type="ECO:0000313" key="2">
    <source>
        <dbReference type="EMBL" id="NGN66302.1"/>
    </source>
</evidence>
<dbReference type="EMBL" id="JAAKZV010000091">
    <property type="protein sequence ID" value="NGN66302.1"/>
    <property type="molecule type" value="Genomic_DNA"/>
</dbReference>
<comment type="caution">
    <text evidence="2">The sequence shown here is derived from an EMBL/GenBank/DDBJ whole genome shotgun (WGS) entry which is preliminary data.</text>
</comment>
<dbReference type="Gene3D" id="1.20.120.1870">
    <property type="entry name" value="Fic/DOC protein, Fido domain"/>
    <property type="match status" value="1"/>
</dbReference>
<dbReference type="PANTHER" id="PTHR39426">
    <property type="entry name" value="HOMOLOGY TO DEATH-ON-CURING PROTEIN OF PHAGE P1"/>
    <property type="match status" value="1"/>
</dbReference>
<feature type="domain" description="Fido" evidence="1">
    <location>
        <begin position="1"/>
        <end position="122"/>
    </location>
</feature>
<evidence type="ECO:0000313" key="3">
    <source>
        <dbReference type="Proteomes" id="UP000481583"/>
    </source>
</evidence>
<gene>
    <name evidence="2" type="ORF">G5C51_20675</name>
</gene>
<dbReference type="AlphaFoldDB" id="A0A6G4U2R8"/>
<reference evidence="2 3" key="1">
    <citation type="submission" date="2020-02" db="EMBL/GenBank/DDBJ databases">
        <title>Whole-genome analyses of novel actinobacteria.</title>
        <authorList>
            <person name="Sahin N."/>
        </authorList>
    </citation>
    <scope>NUCLEOTIDE SEQUENCE [LARGE SCALE GENOMIC DNA]</scope>
    <source>
        <strain evidence="2 3">A7024</strain>
    </source>
</reference>